<dbReference type="Proteomes" id="UP001186974">
    <property type="component" value="Unassembled WGS sequence"/>
</dbReference>
<name>A0ACC3DZ49_9PEZI</name>
<protein>
    <submittedName>
        <fullName evidence="1">Uncharacterized protein</fullName>
    </submittedName>
</protein>
<evidence type="ECO:0000313" key="1">
    <source>
        <dbReference type="EMBL" id="KAK3082013.1"/>
    </source>
</evidence>
<organism evidence="1 2">
    <name type="scientific">Coniosporium uncinatum</name>
    <dbReference type="NCBI Taxonomy" id="93489"/>
    <lineage>
        <taxon>Eukaryota</taxon>
        <taxon>Fungi</taxon>
        <taxon>Dikarya</taxon>
        <taxon>Ascomycota</taxon>
        <taxon>Pezizomycotina</taxon>
        <taxon>Dothideomycetes</taxon>
        <taxon>Dothideomycetes incertae sedis</taxon>
        <taxon>Coniosporium</taxon>
    </lineage>
</organism>
<accession>A0ACC3DZ49</accession>
<keyword evidence="2" id="KW-1185">Reference proteome</keyword>
<comment type="caution">
    <text evidence="1">The sequence shown here is derived from an EMBL/GenBank/DDBJ whole genome shotgun (WGS) entry which is preliminary data.</text>
</comment>
<proteinExistence type="predicted"/>
<dbReference type="EMBL" id="JAWDJW010000021">
    <property type="protein sequence ID" value="KAK3082013.1"/>
    <property type="molecule type" value="Genomic_DNA"/>
</dbReference>
<sequence>MAEPPPQWQWDEGRKSWFWWSNENEFYVYADGSKVNPDGSTVNELSEYALSKIPGSLIYAKNYRVRKPGHKFFKVGKVFKVLWPELTGNLSSAQSNFTEVAGKFNETYFAKIRWFVVVKELNDCCLCLSIQTYRRQGVAKYGVIKNHHSIIYTGSSPQMKTDEQPRGEEAGMRRPVLVEAKSKTEKMDKTSRVNYAKIYTVEHNVKVYDFGQVERGYLNRLITQFQAVFDGSSQAAEFPHGNTTNDQGDNGGGSGRGQGSAGNTNDVELSQHFDNMRLQHQYDGT</sequence>
<gene>
    <name evidence="1" type="ORF">LTS18_008155</name>
</gene>
<reference evidence="1" key="1">
    <citation type="submission" date="2024-09" db="EMBL/GenBank/DDBJ databases">
        <title>Black Yeasts Isolated from many extreme environments.</title>
        <authorList>
            <person name="Coleine C."/>
            <person name="Stajich J.E."/>
            <person name="Selbmann L."/>
        </authorList>
    </citation>
    <scope>NUCLEOTIDE SEQUENCE</scope>
    <source>
        <strain evidence="1">CCFEE 5737</strain>
    </source>
</reference>
<evidence type="ECO:0000313" key="2">
    <source>
        <dbReference type="Proteomes" id="UP001186974"/>
    </source>
</evidence>